<protein>
    <recommendedName>
        <fullName evidence="8">Transcription factor IIA, alpha/beta subunit</fullName>
    </recommendedName>
</protein>
<evidence type="ECO:0000256" key="4">
    <source>
        <dbReference type="ARBA" id="ARBA00023242"/>
    </source>
</evidence>
<dbReference type="Pfam" id="PF03153">
    <property type="entry name" value="TFIIA"/>
    <property type="match status" value="2"/>
</dbReference>
<dbReference type="PANTHER" id="PTHR12694">
    <property type="entry name" value="TRANSCRIPTION INITIATION FACTOR IIA SUBUNIT 1"/>
    <property type="match status" value="1"/>
</dbReference>
<reference evidence="6" key="1">
    <citation type="submission" date="2020-12" db="EMBL/GenBank/DDBJ databases">
        <authorList>
            <person name="Iha C."/>
        </authorList>
    </citation>
    <scope>NUCLEOTIDE SEQUENCE</scope>
</reference>
<feature type="region of interest" description="Disordered" evidence="5">
    <location>
        <begin position="219"/>
        <end position="343"/>
    </location>
</feature>
<dbReference type="SUPFAM" id="SSF47396">
    <property type="entry name" value="Transcription factor IIA (TFIIA), alpha-helical domain"/>
    <property type="match status" value="1"/>
</dbReference>
<feature type="compositionally biased region" description="Acidic residues" evidence="5">
    <location>
        <begin position="318"/>
        <end position="338"/>
    </location>
</feature>
<evidence type="ECO:0000256" key="3">
    <source>
        <dbReference type="ARBA" id="ARBA00023163"/>
    </source>
</evidence>
<organism evidence="6 7">
    <name type="scientific">Ostreobium quekettii</name>
    <dbReference type="NCBI Taxonomy" id="121088"/>
    <lineage>
        <taxon>Eukaryota</taxon>
        <taxon>Viridiplantae</taxon>
        <taxon>Chlorophyta</taxon>
        <taxon>core chlorophytes</taxon>
        <taxon>Ulvophyceae</taxon>
        <taxon>TCBD clade</taxon>
        <taxon>Bryopsidales</taxon>
        <taxon>Ostreobineae</taxon>
        <taxon>Ostreobiaceae</taxon>
        <taxon>Ostreobium</taxon>
    </lineage>
</organism>
<dbReference type="Proteomes" id="UP000708148">
    <property type="component" value="Unassembled WGS sequence"/>
</dbReference>
<dbReference type="AlphaFoldDB" id="A0A8S1ITK2"/>
<dbReference type="EMBL" id="CAJHUC010000587">
    <property type="protein sequence ID" value="CAD7696984.1"/>
    <property type="molecule type" value="Genomic_DNA"/>
</dbReference>
<dbReference type="SMART" id="SM01371">
    <property type="entry name" value="TFIIA"/>
    <property type="match status" value="1"/>
</dbReference>
<gene>
    <name evidence="6" type="ORF">OSTQU699_LOCUS2345</name>
</gene>
<feature type="compositionally biased region" description="Basic and acidic residues" evidence="5">
    <location>
        <begin position="303"/>
        <end position="317"/>
    </location>
</feature>
<keyword evidence="3" id="KW-0804">Transcription</keyword>
<dbReference type="GO" id="GO:0006367">
    <property type="term" value="P:transcription initiation at RNA polymerase II promoter"/>
    <property type="evidence" value="ECO:0007669"/>
    <property type="project" value="InterPro"/>
</dbReference>
<dbReference type="SUPFAM" id="SSF50784">
    <property type="entry name" value="Transcription factor IIA (TFIIA), beta-barrel domain"/>
    <property type="match status" value="1"/>
</dbReference>
<evidence type="ECO:0008006" key="8">
    <source>
        <dbReference type="Google" id="ProtNLM"/>
    </source>
</evidence>
<evidence type="ECO:0000313" key="7">
    <source>
        <dbReference type="Proteomes" id="UP000708148"/>
    </source>
</evidence>
<feature type="compositionally biased region" description="Basic and acidic residues" evidence="5">
    <location>
        <begin position="51"/>
        <end position="60"/>
    </location>
</feature>
<feature type="region of interest" description="Disordered" evidence="5">
    <location>
        <begin position="51"/>
        <end position="99"/>
    </location>
</feature>
<keyword evidence="7" id="KW-1185">Reference proteome</keyword>
<evidence type="ECO:0000313" key="6">
    <source>
        <dbReference type="EMBL" id="CAD7696984.1"/>
    </source>
</evidence>
<dbReference type="CDD" id="cd07976">
    <property type="entry name" value="TFIIA_alpha_beta_like"/>
    <property type="match status" value="1"/>
</dbReference>
<evidence type="ECO:0000256" key="2">
    <source>
        <dbReference type="ARBA" id="ARBA00010059"/>
    </source>
</evidence>
<dbReference type="OrthoDB" id="6275927at2759"/>
<accession>A0A8S1ITK2</accession>
<evidence type="ECO:0000256" key="5">
    <source>
        <dbReference type="SAM" id="MobiDB-lite"/>
    </source>
</evidence>
<dbReference type="Gene3D" id="1.10.287.100">
    <property type="match status" value="1"/>
</dbReference>
<dbReference type="InterPro" id="IPR009088">
    <property type="entry name" value="TFIIA_b-brl"/>
</dbReference>
<proteinExistence type="inferred from homology"/>
<name>A0A8S1ITK2_9CHLO</name>
<dbReference type="InterPro" id="IPR004855">
    <property type="entry name" value="TFIIA_asu/bsu"/>
</dbReference>
<dbReference type="GO" id="GO:0005672">
    <property type="term" value="C:transcription factor TFIIA complex"/>
    <property type="evidence" value="ECO:0007669"/>
    <property type="project" value="InterPro"/>
</dbReference>
<dbReference type="Gene3D" id="2.30.18.10">
    <property type="entry name" value="Transcription factor IIA (TFIIA), beta-barrel domain"/>
    <property type="match status" value="1"/>
</dbReference>
<dbReference type="PANTHER" id="PTHR12694:SF8">
    <property type="entry name" value="TRANSCRIPTION INITIATION FACTOR IIA SUBUNIT 1"/>
    <property type="match status" value="1"/>
</dbReference>
<sequence>MRTGSVAEVYEWVVQDVVTKVQELFAREGVDPVVLHELRTLWTSKLREEKVYGREEDNTSRHGGQRPAQARVKAEDAQRLTPKVPVASHPTGTPTNPSVVPVQHGTPTALGMPLQGAQPYGQPGVPQYTPAQMVAPVGVQPGNIQVPQTYGAVVPIAAQGPGVQVSQGTAPAAGQGGPGNLPPAGVASNMGLPPGTANLGPVAPLGTMAEDGAADKGGAVESVKLAGDGNQQTGVKIEPVEPADVKSATPAQPGGDGNGGSGPDKKRKHCEEGDMRNGSTNGGRMDAGQEPSSKVQRINGKSAPEDKVHKGESGSKDGDDEEDDEDLPTDDDDDDMEDPPNFLTAQYEKVSRIKNRWRCQLKYGIFHANGKDYLFKNATGDFTF</sequence>
<comment type="caution">
    <text evidence="6">The sequence shown here is derived from an EMBL/GenBank/DDBJ whole genome shotgun (WGS) entry which is preliminary data.</text>
</comment>
<comment type="subcellular location">
    <subcellularLocation>
        <location evidence="1">Nucleus</location>
    </subcellularLocation>
</comment>
<evidence type="ECO:0000256" key="1">
    <source>
        <dbReference type="ARBA" id="ARBA00004123"/>
    </source>
</evidence>
<keyword evidence="4" id="KW-0539">Nucleus</keyword>
<comment type="similarity">
    <text evidence="2">Belongs to the TFIIA subunit 1 family.</text>
</comment>